<evidence type="ECO:0000313" key="1">
    <source>
        <dbReference type="EMBL" id="GAH94304.1"/>
    </source>
</evidence>
<protein>
    <submittedName>
        <fullName evidence="1">Uncharacterized protein</fullName>
    </submittedName>
</protein>
<organism evidence="1">
    <name type="scientific">marine sediment metagenome</name>
    <dbReference type="NCBI Taxonomy" id="412755"/>
    <lineage>
        <taxon>unclassified sequences</taxon>
        <taxon>metagenomes</taxon>
        <taxon>ecological metagenomes</taxon>
    </lineage>
</organism>
<dbReference type="GO" id="GO:0005737">
    <property type="term" value="C:cytoplasm"/>
    <property type="evidence" value="ECO:0007669"/>
    <property type="project" value="TreeGrafter"/>
</dbReference>
<dbReference type="InterPro" id="IPR003462">
    <property type="entry name" value="ODC_Mu_crystall"/>
</dbReference>
<dbReference type="PANTHER" id="PTHR13812">
    <property type="entry name" value="KETIMINE REDUCTASE MU-CRYSTALLIN"/>
    <property type="match status" value="1"/>
</dbReference>
<reference evidence="1" key="1">
    <citation type="journal article" date="2014" name="Front. Microbiol.">
        <title>High frequency of phylogenetically diverse reductive dehalogenase-homologous genes in deep subseafloor sedimentary metagenomes.</title>
        <authorList>
            <person name="Kawai M."/>
            <person name="Futagami T."/>
            <person name="Toyoda A."/>
            <person name="Takaki Y."/>
            <person name="Nishi S."/>
            <person name="Hori S."/>
            <person name="Arai W."/>
            <person name="Tsubouchi T."/>
            <person name="Morono Y."/>
            <person name="Uchiyama I."/>
            <person name="Ito T."/>
            <person name="Fujiyama A."/>
            <person name="Inagaki F."/>
            <person name="Takami H."/>
        </authorList>
    </citation>
    <scope>NUCLEOTIDE SEQUENCE</scope>
    <source>
        <strain evidence="1">Expedition CK06-06</strain>
    </source>
</reference>
<dbReference type="PANTHER" id="PTHR13812:SF19">
    <property type="entry name" value="KETIMINE REDUCTASE MU-CRYSTALLIN"/>
    <property type="match status" value="1"/>
</dbReference>
<comment type="caution">
    <text evidence="1">The sequence shown here is derived from an EMBL/GenBank/DDBJ whole genome shotgun (WGS) entry which is preliminary data.</text>
</comment>
<dbReference type="EMBL" id="BARU01048209">
    <property type="protein sequence ID" value="GAH94304.1"/>
    <property type="molecule type" value="Genomic_DNA"/>
</dbReference>
<feature type="non-terminal residue" evidence="1">
    <location>
        <position position="83"/>
    </location>
</feature>
<dbReference type="InterPro" id="IPR036291">
    <property type="entry name" value="NAD(P)-bd_dom_sf"/>
</dbReference>
<dbReference type="Pfam" id="PF02423">
    <property type="entry name" value="OCD_Mu_crystall"/>
    <property type="match status" value="1"/>
</dbReference>
<accession>X1KVW3</accession>
<gene>
    <name evidence="1" type="ORF">S03H2_71784</name>
</gene>
<dbReference type="AlphaFoldDB" id="X1KVW3"/>
<name>X1KVW3_9ZZZZ</name>
<proteinExistence type="predicted"/>
<dbReference type="SUPFAM" id="SSF51735">
    <property type="entry name" value="NAD(P)-binding Rossmann-fold domains"/>
    <property type="match status" value="1"/>
</dbReference>
<feature type="non-terminal residue" evidence="1">
    <location>
        <position position="1"/>
    </location>
</feature>
<dbReference type="Gene3D" id="3.40.50.720">
    <property type="entry name" value="NAD(P)-binding Rossmann-like Domain"/>
    <property type="match status" value="1"/>
</dbReference>
<sequence>TAGHAAVGAKYLARKDSSVIAIIGCGLQGYTHLKMMNEIFDIEEVRAFDVIEEARERFKKEMSEELNLNIRACNSAREAVKGA</sequence>